<comment type="subcellular location">
    <subcellularLocation>
        <location evidence="1">Cell inner membrane</location>
        <topology evidence="1">Multi-pass membrane protein</topology>
    </subcellularLocation>
    <subcellularLocation>
        <location evidence="11">Cell membrane</location>
        <topology evidence="11">Multi-pass membrane protein</topology>
    </subcellularLocation>
</comment>
<keyword evidence="10 11" id="KW-0739">Sodium transport</keyword>
<evidence type="ECO:0000256" key="5">
    <source>
        <dbReference type="ARBA" id="ARBA00022692"/>
    </source>
</evidence>
<keyword evidence="2 11" id="KW-0813">Transport</keyword>
<feature type="transmembrane region" description="Helical" evidence="11">
    <location>
        <begin position="151"/>
        <end position="173"/>
    </location>
</feature>
<gene>
    <name evidence="11 12" type="primary">nhaA</name>
    <name evidence="12" type="ORF">NNL39_12190</name>
</gene>
<evidence type="ECO:0000256" key="4">
    <source>
        <dbReference type="ARBA" id="ARBA00022475"/>
    </source>
</evidence>
<dbReference type="Pfam" id="PF06965">
    <property type="entry name" value="Na_H_antiport_1"/>
    <property type="match status" value="1"/>
</dbReference>
<name>A0ABY5FVW2_9MICO</name>
<dbReference type="EMBL" id="CP101497">
    <property type="protein sequence ID" value="UTT62398.1"/>
    <property type="molecule type" value="Genomic_DNA"/>
</dbReference>
<feature type="transmembrane region" description="Helical" evidence="11">
    <location>
        <begin position="235"/>
        <end position="253"/>
    </location>
</feature>
<comment type="function">
    <text evidence="11">Na(+)/H(+) antiporter that extrudes sodium in exchange for external protons.</text>
</comment>
<dbReference type="InterPro" id="IPR004670">
    <property type="entry name" value="NhaA"/>
</dbReference>
<keyword evidence="13" id="KW-1185">Reference proteome</keyword>
<evidence type="ECO:0000256" key="9">
    <source>
        <dbReference type="ARBA" id="ARBA00023136"/>
    </source>
</evidence>
<reference evidence="12" key="1">
    <citation type="submission" date="2022-07" db="EMBL/GenBank/DDBJ databases">
        <title>Taxonomic analysis of Microcella humidisoli nov. sp., isolated from riverside soil.</title>
        <authorList>
            <person name="Molina K.M."/>
            <person name="Kim S.B."/>
        </authorList>
    </citation>
    <scope>NUCLEOTIDE SEQUENCE</scope>
    <source>
        <strain evidence="12">MMS21-STM10</strain>
    </source>
</reference>
<evidence type="ECO:0000313" key="13">
    <source>
        <dbReference type="Proteomes" id="UP001060039"/>
    </source>
</evidence>
<feature type="transmembrane region" description="Helical" evidence="11">
    <location>
        <begin position="78"/>
        <end position="98"/>
    </location>
</feature>
<dbReference type="Gene3D" id="1.20.1530.10">
    <property type="entry name" value="Na+/H+ antiporter like domain"/>
    <property type="match status" value="1"/>
</dbReference>
<feature type="transmembrane region" description="Helical" evidence="11">
    <location>
        <begin position="366"/>
        <end position="387"/>
    </location>
</feature>
<comment type="catalytic activity">
    <reaction evidence="11">
        <text>Na(+)(in) + 2 H(+)(out) = Na(+)(out) + 2 H(+)(in)</text>
        <dbReference type="Rhea" id="RHEA:29251"/>
        <dbReference type="ChEBI" id="CHEBI:15378"/>
        <dbReference type="ChEBI" id="CHEBI:29101"/>
    </reaction>
</comment>
<keyword evidence="5 11" id="KW-0812">Transmembrane</keyword>
<dbReference type="PANTHER" id="PTHR30341">
    <property type="entry name" value="SODIUM ION/PROTON ANTIPORTER NHAA-RELATED"/>
    <property type="match status" value="1"/>
</dbReference>
<feature type="transmembrane region" description="Helical" evidence="11">
    <location>
        <begin position="180"/>
        <end position="200"/>
    </location>
</feature>
<evidence type="ECO:0000256" key="6">
    <source>
        <dbReference type="ARBA" id="ARBA00022989"/>
    </source>
</evidence>
<keyword evidence="4 11" id="KW-1003">Cell membrane</keyword>
<keyword evidence="9 11" id="KW-0472">Membrane</keyword>
<dbReference type="NCBIfam" id="TIGR00773">
    <property type="entry name" value="NhaA"/>
    <property type="match status" value="1"/>
</dbReference>
<evidence type="ECO:0000256" key="2">
    <source>
        <dbReference type="ARBA" id="ARBA00022448"/>
    </source>
</evidence>
<feature type="transmembrane region" description="Helical" evidence="11">
    <location>
        <begin position="38"/>
        <end position="58"/>
    </location>
</feature>
<organism evidence="12 13">
    <name type="scientific">Microcella humidisoli</name>
    <dbReference type="NCBI Taxonomy" id="2963406"/>
    <lineage>
        <taxon>Bacteria</taxon>
        <taxon>Bacillati</taxon>
        <taxon>Actinomycetota</taxon>
        <taxon>Actinomycetes</taxon>
        <taxon>Micrococcales</taxon>
        <taxon>Microbacteriaceae</taxon>
        <taxon>Microcella</taxon>
    </lineage>
</organism>
<feature type="transmembrane region" description="Helical" evidence="11">
    <location>
        <begin position="118"/>
        <end position="139"/>
    </location>
</feature>
<proteinExistence type="inferred from homology"/>
<accession>A0ABY5FVW2</accession>
<keyword evidence="8 11" id="KW-0406">Ion transport</keyword>
<evidence type="ECO:0000256" key="7">
    <source>
        <dbReference type="ARBA" id="ARBA00023053"/>
    </source>
</evidence>
<feature type="transmembrane region" description="Helical" evidence="11">
    <location>
        <begin position="331"/>
        <end position="354"/>
    </location>
</feature>
<dbReference type="RefSeq" id="WP_255159541.1">
    <property type="nucleotide sequence ID" value="NZ_CP101497.1"/>
</dbReference>
<evidence type="ECO:0000256" key="8">
    <source>
        <dbReference type="ARBA" id="ARBA00023065"/>
    </source>
</evidence>
<feature type="transmembrane region" description="Helical" evidence="11">
    <location>
        <begin position="206"/>
        <end position="223"/>
    </location>
</feature>
<feature type="transmembrane region" description="Helical" evidence="11">
    <location>
        <begin position="296"/>
        <end position="319"/>
    </location>
</feature>
<evidence type="ECO:0000256" key="11">
    <source>
        <dbReference type="HAMAP-Rule" id="MF_01844"/>
    </source>
</evidence>
<dbReference type="Proteomes" id="UP001060039">
    <property type="component" value="Chromosome"/>
</dbReference>
<evidence type="ECO:0000256" key="3">
    <source>
        <dbReference type="ARBA" id="ARBA00022449"/>
    </source>
</evidence>
<evidence type="ECO:0000256" key="10">
    <source>
        <dbReference type="ARBA" id="ARBA00023201"/>
    </source>
</evidence>
<feature type="transmembrane region" description="Helical" evidence="11">
    <location>
        <begin position="407"/>
        <end position="424"/>
    </location>
</feature>
<sequence>MTAESAPIEQNPTAPLSGPERRYRESLWIERILRRETVGGFLLLAATVLALIVANSAWGEGYFELRATYLQITFGDLFWEISVGKFAADALLAIFFFLAGLELKREFVAGELRDPRKALVPVVAAIGGVIVPAIIYVAIVLDDGPEALRGWAIPVATDIAFALAVLAVVGTALPLALRTFLLTLAVVDDLIAITIIAFFYTTDLEPLFLLASFIGLAVYGLLAQRYQEFFRVRETAAWAILLPIGIVVWFFMFESGVHATVAGVLLAFTVPVRAKGGDDDGLGPRMGLAEIFEHRYRPLSAGVAVPVFAFFSAGVAVGGWDGLVDAVSSPIALGIMAGLVVGKTVGITVATWLVTRLPGVSLPRGVKWVDLIGLALLAGMGFTVSLLISELSFGQGTALDDIGKVGILLGSLIAAVLAVILLGARNRQYKRQLADEQVDADGDGIPDVYGDDRVSS</sequence>
<dbReference type="HAMAP" id="MF_01844">
    <property type="entry name" value="NhaA"/>
    <property type="match status" value="1"/>
</dbReference>
<feature type="transmembrane region" description="Helical" evidence="11">
    <location>
        <begin position="259"/>
        <end position="276"/>
    </location>
</feature>
<keyword evidence="6 11" id="KW-1133">Transmembrane helix</keyword>
<comment type="similarity">
    <text evidence="11">Belongs to the NhaA Na(+)/H(+) (TC 2.A.33) antiporter family.</text>
</comment>
<protein>
    <recommendedName>
        <fullName evidence="11">Na(+)/H(+) antiporter NhaA</fullName>
    </recommendedName>
    <alternativeName>
        <fullName evidence="11">Sodium/proton antiporter NhaA</fullName>
    </alternativeName>
</protein>
<keyword evidence="3 11" id="KW-0050">Antiport</keyword>
<evidence type="ECO:0000313" key="12">
    <source>
        <dbReference type="EMBL" id="UTT62398.1"/>
    </source>
</evidence>
<evidence type="ECO:0000256" key="1">
    <source>
        <dbReference type="ARBA" id="ARBA00004429"/>
    </source>
</evidence>
<keyword evidence="7 11" id="KW-0915">Sodium</keyword>
<dbReference type="PANTHER" id="PTHR30341:SF0">
    <property type="entry name" value="NA(+)_H(+) ANTIPORTER NHAA"/>
    <property type="match status" value="1"/>
</dbReference>
<dbReference type="InterPro" id="IPR023171">
    <property type="entry name" value="Na/H_antiporter_dom_sf"/>
</dbReference>